<dbReference type="InterPro" id="IPR046521">
    <property type="entry name" value="DUF6698"/>
</dbReference>
<accession>A0A9P6HF73</accession>
<feature type="compositionally biased region" description="Low complexity" evidence="1">
    <location>
        <begin position="20"/>
        <end position="31"/>
    </location>
</feature>
<protein>
    <submittedName>
        <fullName evidence="2">Uncharacterized protein</fullName>
    </submittedName>
</protein>
<comment type="caution">
    <text evidence="2">The sequence shown here is derived from an EMBL/GenBank/DDBJ whole genome shotgun (WGS) entry which is preliminary data.</text>
</comment>
<reference evidence="2" key="1">
    <citation type="journal article" date="2020" name="Nat. Commun.">
        <title>Large-scale genome sequencing of mycorrhizal fungi provides insights into the early evolution of symbiotic traits.</title>
        <authorList>
            <person name="Miyauchi S."/>
            <person name="Kiss E."/>
            <person name="Kuo A."/>
            <person name="Drula E."/>
            <person name="Kohler A."/>
            <person name="Sanchez-Garcia M."/>
            <person name="Morin E."/>
            <person name="Andreopoulos B."/>
            <person name="Barry K.W."/>
            <person name="Bonito G."/>
            <person name="Buee M."/>
            <person name="Carver A."/>
            <person name="Chen C."/>
            <person name="Cichocki N."/>
            <person name="Clum A."/>
            <person name="Culley D."/>
            <person name="Crous P.W."/>
            <person name="Fauchery L."/>
            <person name="Girlanda M."/>
            <person name="Hayes R.D."/>
            <person name="Keri Z."/>
            <person name="LaButti K."/>
            <person name="Lipzen A."/>
            <person name="Lombard V."/>
            <person name="Magnuson J."/>
            <person name="Maillard F."/>
            <person name="Murat C."/>
            <person name="Nolan M."/>
            <person name="Ohm R.A."/>
            <person name="Pangilinan J."/>
            <person name="Pereira M.F."/>
            <person name="Perotto S."/>
            <person name="Peter M."/>
            <person name="Pfister S."/>
            <person name="Riley R."/>
            <person name="Sitrit Y."/>
            <person name="Stielow J.B."/>
            <person name="Szollosi G."/>
            <person name="Zifcakova L."/>
            <person name="Stursova M."/>
            <person name="Spatafora J.W."/>
            <person name="Tedersoo L."/>
            <person name="Vaario L.M."/>
            <person name="Yamada A."/>
            <person name="Yan M."/>
            <person name="Wang P."/>
            <person name="Xu J."/>
            <person name="Bruns T."/>
            <person name="Baldrian P."/>
            <person name="Vilgalys R."/>
            <person name="Dunand C."/>
            <person name="Henrissat B."/>
            <person name="Grigoriev I.V."/>
            <person name="Hibbett D."/>
            <person name="Nagy L.G."/>
            <person name="Martin F.M."/>
        </authorList>
    </citation>
    <scope>NUCLEOTIDE SEQUENCE</scope>
    <source>
        <strain evidence="2">UH-Tt-Lm1</strain>
    </source>
</reference>
<evidence type="ECO:0000313" key="2">
    <source>
        <dbReference type="EMBL" id="KAF9784625.1"/>
    </source>
</evidence>
<proteinExistence type="predicted"/>
<reference evidence="2" key="2">
    <citation type="submission" date="2020-11" db="EMBL/GenBank/DDBJ databases">
        <authorList>
            <consortium name="DOE Joint Genome Institute"/>
            <person name="Kuo A."/>
            <person name="Miyauchi S."/>
            <person name="Kiss E."/>
            <person name="Drula E."/>
            <person name="Kohler A."/>
            <person name="Sanchez-Garcia M."/>
            <person name="Andreopoulos B."/>
            <person name="Barry K.W."/>
            <person name="Bonito G."/>
            <person name="Buee M."/>
            <person name="Carver A."/>
            <person name="Chen C."/>
            <person name="Cichocki N."/>
            <person name="Clum A."/>
            <person name="Culley D."/>
            <person name="Crous P.W."/>
            <person name="Fauchery L."/>
            <person name="Girlanda M."/>
            <person name="Hayes R."/>
            <person name="Keri Z."/>
            <person name="Labutti K."/>
            <person name="Lipzen A."/>
            <person name="Lombard V."/>
            <person name="Magnuson J."/>
            <person name="Maillard F."/>
            <person name="Morin E."/>
            <person name="Murat C."/>
            <person name="Nolan M."/>
            <person name="Ohm R."/>
            <person name="Pangilinan J."/>
            <person name="Pereira M."/>
            <person name="Perotto S."/>
            <person name="Peter M."/>
            <person name="Riley R."/>
            <person name="Sitrit Y."/>
            <person name="Stielow B."/>
            <person name="Szollosi G."/>
            <person name="Zifcakova L."/>
            <person name="Stursova M."/>
            <person name="Spatafora J.W."/>
            <person name="Tedersoo L."/>
            <person name="Vaario L.-M."/>
            <person name="Yamada A."/>
            <person name="Yan M."/>
            <person name="Wang P."/>
            <person name="Xu J."/>
            <person name="Bruns T."/>
            <person name="Baldrian P."/>
            <person name="Vilgalys R."/>
            <person name="Henrissat B."/>
            <person name="Grigoriev I.V."/>
            <person name="Hibbett D."/>
            <person name="Nagy L.G."/>
            <person name="Martin F.M."/>
        </authorList>
    </citation>
    <scope>NUCLEOTIDE SEQUENCE</scope>
    <source>
        <strain evidence="2">UH-Tt-Lm1</strain>
    </source>
</reference>
<organism evidence="2 3">
    <name type="scientific">Thelephora terrestris</name>
    <dbReference type="NCBI Taxonomy" id="56493"/>
    <lineage>
        <taxon>Eukaryota</taxon>
        <taxon>Fungi</taxon>
        <taxon>Dikarya</taxon>
        <taxon>Basidiomycota</taxon>
        <taxon>Agaricomycotina</taxon>
        <taxon>Agaricomycetes</taxon>
        <taxon>Thelephorales</taxon>
        <taxon>Thelephoraceae</taxon>
        <taxon>Thelephora</taxon>
    </lineage>
</organism>
<dbReference type="Proteomes" id="UP000736335">
    <property type="component" value="Unassembled WGS sequence"/>
</dbReference>
<sequence length="382" mass="43096">MPRRRRSSSSSNNEEDRSRSTQGGRRQQSVSRVHRRRDARSSPEAESTSEVIVGERSKKKRTEYTPVEEKLRITGRGFGIFYEMWRPYSSIIDKGLEASAADPSALPEADQPYVNAFRDLLAFSTTVKSEIVKEESDKEKIGTLLDTARGDTKRSHASAVKISIGDWHHFSPGLSKKSSSPRGWDHDECARLLCPPTIEWNEANKQGLRDPVTRKQFELGPGEFPRFLWAGETMDDIDPTIGFLRHPILFAALRHFAISPSSGVDAGTNMSTKFRYARLCGIKHVTIESIAYAATMVRFGLSSDKRFSATTSFSYKDMYYNIINFTKAFSEAQVQQLLISWDREVFVSTRAGDGLENEDPEPNSLAARLTRQVELLRAQQSQ</sequence>
<dbReference type="EMBL" id="WIUZ02000008">
    <property type="protein sequence ID" value="KAF9784625.1"/>
    <property type="molecule type" value="Genomic_DNA"/>
</dbReference>
<dbReference type="OrthoDB" id="3160134at2759"/>
<gene>
    <name evidence="2" type="ORF">BJ322DRAFT_1109335</name>
</gene>
<evidence type="ECO:0000256" key="1">
    <source>
        <dbReference type="SAM" id="MobiDB-lite"/>
    </source>
</evidence>
<dbReference type="Pfam" id="PF20414">
    <property type="entry name" value="DUF6698"/>
    <property type="match status" value="1"/>
</dbReference>
<keyword evidence="3" id="KW-1185">Reference proteome</keyword>
<evidence type="ECO:0000313" key="3">
    <source>
        <dbReference type="Proteomes" id="UP000736335"/>
    </source>
</evidence>
<dbReference type="AlphaFoldDB" id="A0A9P6HF73"/>
<feature type="region of interest" description="Disordered" evidence="1">
    <location>
        <begin position="1"/>
        <end position="64"/>
    </location>
</feature>
<name>A0A9P6HF73_9AGAM</name>